<keyword evidence="3" id="KW-0378">Hydrolase</keyword>
<dbReference type="PANTHER" id="PTHR21666">
    <property type="entry name" value="PEPTIDASE-RELATED"/>
    <property type="match status" value="1"/>
</dbReference>
<comment type="caution">
    <text evidence="3">The sequence shown here is derived from an EMBL/GenBank/DDBJ whole genome shotgun (WGS) entry which is preliminary data.</text>
</comment>
<dbReference type="AlphaFoldDB" id="A0A0F0KVS9"/>
<proteinExistence type="predicted"/>
<dbReference type="GO" id="GO:0004222">
    <property type="term" value="F:metalloendopeptidase activity"/>
    <property type="evidence" value="ECO:0007669"/>
    <property type="project" value="TreeGrafter"/>
</dbReference>
<dbReference type="EMBL" id="JYIV01000018">
    <property type="protein sequence ID" value="KJL25022.1"/>
    <property type="molecule type" value="Genomic_DNA"/>
</dbReference>
<dbReference type="Pfam" id="PF01551">
    <property type="entry name" value="Peptidase_M23"/>
    <property type="match status" value="1"/>
</dbReference>
<dbReference type="InterPro" id="IPR050570">
    <property type="entry name" value="Cell_wall_metabolism_enzyme"/>
</dbReference>
<protein>
    <submittedName>
        <fullName evidence="3">Murein DD-endopeptidase MepM</fullName>
        <ecNumber evidence="3">3.4.24.-</ecNumber>
    </submittedName>
</protein>
<evidence type="ECO:0000313" key="4">
    <source>
        <dbReference type="Proteomes" id="UP000033725"/>
    </source>
</evidence>
<dbReference type="EC" id="3.4.24.-" evidence="3"/>
<name>A0A0F0KVS9_9MICO</name>
<dbReference type="InterPro" id="IPR011055">
    <property type="entry name" value="Dup_hybrid_motif"/>
</dbReference>
<gene>
    <name evidence="3" type="primary">mepM_1</name>
    <name evidence="3" type="ORF">RN51_00842</name>
</gene>
<reference evidence="3 4" key="1">
    <citation type="submission" date="2015-02" db="EMBL/GenBank/DDBJ databases">
        <title>Draft genome sequences of ten Microbacterium spp. with emphasis on heavy metal contaminated environments.</title>
        <authorList>
            <person name="Corretto E."/>
        </authorList>
    </citation>
    <scope>NUCLEOTIDE SEQUENCE [LARGE SCALE GENOMIC DNA]</scope>
    <source>
        <strain evidence="3 4">BEL163</strain>
    </source>
</reference>
<accession>A0A0F0KVS9</accession>
<dbReference type="CDD" id="cd12797">
    <property type="entry name" value="M23_peptidase"/>
    <property type="match status" value="1"/>
</dbReference>
<dbReference type="Gene3D" id="2.70.70.10">
    <property type="entry name" value="Glucose Permease (Domain IIA)"/>
    <property type="match status" value="1"/>
</dbReference>
<keyword evidence="1" id="KW-0732">Signal</keyword>
<evidence type="ECO:0000259" key="2">
    <source>
        <dbReference type="Pfam" id="PF01551"/>
    </source>
</evidence>
<evidence type="ECO:0000256" key="1">
    <source>
        <dbReference type="ARBA" id="ARBA00022729"/>
    </source>
</evidence>
<feature type="domain" description="M23ase beta-sheet core" evidence="2">
    <location>
        <begin position="116"/>
        <end position="217"/>
    </location>
</feature>
<dbReference type="OrthoDB" id="1099523at2"/>
<sequence>MVGTLTVASSFMVGMTIPAETVAAARTDTTPRFAPSESDRSAADSDIQAFVVPEDAAAEDLGRSNGFSVTSVPQLAAAAGIRYFSGSLLLDPDAEVQWPFPVSVPTSSSFGPRWGRMHEGADFTPGEGAQIRAVAGGTVRIATENGGAFGVTVYIESKIDGQTVFSRYAHMLRGSLGVREGESVSVGEVVGRVGNTGRSFGAHLHLEVSTGDGTVDPVAWLREQTGE</sequence>
<dbReference type="Proteomes" id="UP000033725">
    <property type="component" value="Unassembled WGS sequence"/>
</dbReference>
<dbReference type="SUPFAM" id="SSF51261">
    <property type="entry name" value="Duplicated hybrid motif"/>
    <property type="match status" value="1"/>
</dbReference>
<dbReference type="InterPro" id="IPR016047">
    <property type="entry name" value="M23ase_b-sheet_dom"/>
</dbReference>
<organism evidence="3 4">
    <name type="scientific">Microbacterium oxydans</name>
    <dbReference type="NCBI Taxonomy" id="82380"/>
    <lineage>
        <taxon>Bacteria</taxon>
        <taxon>Bacillati</taxon>
        <taxon>Actinomycetota</taxon>
        <taxon>Actinomycetes</taxon>
        <taxon>Micrococcales</taxon>
        <taxon>Microbacteriaceae</taxon>
        <taxon>Microbacterium</taxon>
    </lineage>
</organism>
<evidence type="ECO:0000313" key="3">
    <source>
        <dbReference type="EMBL" id="KJL25022.1"/>
    </source>
</evidence>
<dbReference type="PATRIC" id="fig|82380.10.peg.843"/>
<dbReference type="PANTHER" id="PTHR21666:SF289">
    <property type="entry name" value="L-ALA--D-GLU ENDOPEPTIDASE"/>
    <property type="match status" value="1"/>
</dbReference>